<dbReference type="GO" id="GO:0005524">
    <property type="term" value="F:ATP binding"/>
    <property type="evidence" value="ECO:0007669"/>
    <property type="project" value="UniProtKB-KW"/>
</dbReference>
<dbReference type="InterPro" id="IPR003593">
    <property type="entry name" value="AAA+_ATPase"/>
</dbReference>
<dbReference type="PANTHER" id="PTHR43776:SF8">
    <property type="entry name" value="ABC TRANSPORTER, ATP-BINDING PROTEIN"/>
    <property type="match status" value="1"/>
</dbReference>
<dbReference type="Gene3D" id="3.40.50.300">
    <property type="entry name" value="P-loop containing nucleotide triphosphate hydrolases"/>
    <property type="match status" value="1"/>
</dbReference>
<dbReference type="InterPro" id="IPR003439">
    <property type="entry name" value="ABC_transporter-like_ATP-bd"/>
</dbReference>
<accession>A0ABU5N5D0</accession>
<dbReference type="PROSITE" id="PS50893">
    <property type="entry name" value="ABC_TRANSPORTER_2"/>
    <property type="match status" value="1"/>
</dbReference>
<keyword evidence="1" id="KW-0813">Transport</keyword>
<evidence type="ECO:0000259" key="4">
    <source>
        <dbReference type="PROSITE" id="PS50893"/>
    </source>
</evidence>
<evidence type="ECO:0000256" key="2">
    <source>
        <dbReference type="ARBA" id="ARBA00022741"/>
    </source>
</evidence>
<protein>
    <submittedName>
        <fullName evidence="5">ATP-binding cassette domain-containing protein</fullName>
    </submittedName>
</protein>
<keyword evidence="2" id="KW-0547">Nucleotide-binding</keyword>
<dbReference type="PROSITE" id="PS00211">
    <property type="entry name" value="ABC_TRANSPORTER_1"/>
    <property type="match status" value="1"/>
</dbReference>
<name>A0ABU5N5D0_9MICO</name>
<dbReference type="Proteomes" id="UP001291912">
    <property type="component" value="Unassembled WGS sequence"/>
</dbReference>
<evidence type="ECO:0000256" key="3">
    <source>
        <dbReference type="ARBA" id="ARBA00022840"/>
    </source>
</evidence>
<dbReference type="SMART" id="SM00382">
    <property type="entry name" value="AAA"/>
    <property type="match status" value="1"/>
</dbReference>
<dbReference type="InterPro" id="IPR027417">
    <property type="entry name" value="P-loop_NTPase"/>
</dbReference>
<dbReference type="InterPro" id="IPR050319">
    <property type="entry name" value="ABC_transp_ATP-bind"/>
</dbReference>
<reference evidence="5 6" key="1">
    <citation type="submission" date="2023-10" db="EMBL/GenBank/DDBJ databases">
        <title>Microbacterium xanthum sp. nov., isolated from seaweed.</title>
        <authorList>
            <person name="Lee S.D."/>
        </authorList>
    </citation>
    <scope>NUCLEOTIDE SEQUENCE [LARGE SCALE GENOMIC DNA]</scope>
    <source>
        <strain evidence="5 6">KCTC 19124</strain>
    </source>
</reference>
<dbReference type="RefSeq" id="WP_194423914.1">
    <property type="nucleotide sequence ID" value="NZ_BAAAPT010000001.1"/>
</dbReference>
<gene>
    <name evidence="5" type="ORF">R2Q92_05450</name>
</gene>
<evidence type="ECO:0000313" key="5">
    <source>
        <dbReference type="EMBL" id="MDZ8161275.1"/>
    </source>
</evidence>
<keyword evidence="3 5" id="KW-0067">ATP-binding</keyword>
<comment type="caution">
    <text evidence="5">The sequence shown here is derived from an EMBL/GenBank/DDBJ whole genome shotgun (WGS) entry which is preliminary data.</text>
</comment>
<dbReference type="Pfam" id="PF00005">
    <property type="entry name" value="ABC_tran"/>
    <property type="match status" value="1"/>
</dbReference>
<dbReference type="InterPro" id="IPR017871">
    <property type="entry name" value="ABC_transporter-like_CS"/>
</dbReference>
<proteinExistence type="predicted"/>
<dbReference type="SUPFAM" id="SSF52540">
    <property type="entry name" value="P-loop containing nucleoside triphosphate hydrolases"/>
    <property type="match status" value="1"/>
</dbReference>
<dbReference type="PANTHER" id="PTHR43776">
    <property type="entry name" value="TRANSPORT ATP-BINDING PROTEIN"/>
    <property type="match status" value="1"/>
</dbReference>
<organism evidence="5 6">
    <name type="scientific">Microbacterium aquimaris</name>
    <dbReference type="NCBI Taxonomy" id="459816"/>
    <lineage>
        <taxon>Bacteria</taxon>
        <taxon>Bacillati</taxon>
        <taxon>Actinomycetota</taxon>
        <taxon>Actinomycetes</taxon>
        <taxon>Micrococcales</taxon>
        <taxon>Microbacteriaceae</taxon>
        <taxon>Microbacterium</taxon>
    </lineage>
</organism>
<dbReference type="EMBL" id="JAWJYN010000001">
    <property type="protein sequence ID" value="MDZ8161275.1"/>
    <property type="molecule type" value="Genomic_DNA"/>
</dbReference>
<evidence type="ECO:0000256" key="1">
    <source>
        <dbReference type="ARBA" id="ARBA00022448"/>
    </source>
</evidence>
<keyword evidence="6" id="KW-1185">Reference proteome</keyword>
<dbReference type="CDD" id="cd03257">
    <property type="entry name" value="ABC_NikE_OppD_transporters"/>
    <property type="match status" value="1"/>
</dbReference>
<evidence type="ECO:0000313" key="6">
    <source>
        <dbReference type="Proteomes" id="UP001291912"/>
    </source>
</evidence>
<sequence>MVIDGRATLRTDGVVRSFGHGSRSHRAVDDVNLTVTNQTRLGIVGESGSGKSTLGLMLVGLERPTSGAVIYNGQDVQSLVKYRARRMLFRREVQMITQDTSSSFDPLRTLRDAVSRPAQQLAGLDRSSTRDRVDETVAMLGLDPSLADRYPQEVSGGQRQRFAIARALVVRPRFIVCDEVVSALDVSVQGQVLNQLKEYCTTHNTGLAFISHGLPATAFISNELLVMHQGKVVETGPTQRVIEAPEHPYTARLLAAYRQGNRTPEQEVGT</sequence>
<feature type="domain" description="ABC transporter" evidence="4">
    <location>
        <begin position="9"/>
        <end position="254"/>
    </location>
</feature>